<organism evidence="1 2">
    <name type="scientific">Acaulospora colombiana</name>
    <dbReference type="NCBI Taxonomy" id="27376"/>
    <lineage>
        <taxon>Eukaryota</taxon>
        <taxon>Fungi</taxon>
        <taxon>Fungi incertae sedis</taxon>
        <taxon>Mucoromycota</taxon>
        <taxon>Glomeromycotina</taxon>
        <taxon>Glomeromycetes</taxon>
        <taxon>Diversisporales</taxon>
        <taxon>Acaulosporaceae</taxon>
        <taxon>Acaulospora</taxon>
    </lineage>
</organism>
<keyword evidence="2" id="KW-1185">Reference proteome</keyword>
<evidence type="ECO:0000313" key="2">
    <source>
        <dbReference type="Proteomes" id="UP000789525"/>
    </source>
</evidence>
<gene>
    <name evidence="1" type="ORF">ACOLOM_LOCUS2835</name>
</gene>
<proteinExistence type="predicted"/>
<name>A0ACA9L2G7_9GLOM</name>
<protein>
    <submittedName>
        <fullName evidence="1">6391_t:CDS:1</fullName>
    </submittedName>
</protein>
<reference evidence="1" key="1">
    <citation type="submission" date="2021-06" db="EMBL/GenBank/DDBJ databases">
        <authorList>
            <person name="Kallberg Y."/>
            <person name="Tangrot J."/>
            <person name="Rosling A."/>
        </authorList>
    </citation>
    <scope>NUCLEOTIDE SEQUENCE</scope>
    <source>
        <strain evidence="1">CL356</strain>
    </source>
</reference>
<dbReference type="Proteomes" id="UP000789525">
    <property type="component" value="Unassembled WGS sequence"/>
</dbReference>
<accession>A0ACA9L2G7</accession>
<sequence>MKQELAGKMLVALIALLSYPAMFSGKDIKIVDSLKGVANSELHLYERKGPNWTCLDGSVTIPYEAINDDYCDCADGSDEPGTSACPNGRFHCRNEGHIPASISSSRVNDGVCDPECCDGSDEYDGKIECPNVCEEVGKEYRKKVKELNALREQGAKKKLEYIDYGKKLKEERKNSLEILKGELAAVKLKVEEKEAALKKIKQSEASSDSPKNKEHAERIKKYQERIKRLKDHADALHEDVETLLKILKDMKDGHNPNYHDMAVKSAITAYDEFLEEYNRESDDDVDDALENDKDEEYTSRMDEYEVPQILDPEPSLWGQYIELLRISANEVLEFLGLKKYSISQSSHYRSSVRVEPGTSKELKSATEARNKAEEERKTLEKKIEDLNNKLSNDYGLQEEFSKLDGECFEYDSGDSKEDPNYYTKQIYDHGARCWNGPERSVKLFLECGAENKILSVSEPEKCEYHVRMKTPATCPDNVREKIHDEL</sequence>
<evidence type="ECO:0000313" key="1">
    <source>
        <dbReference type="EMBL" id="CAG8501853.1"/>
    </source>
</evidence>
<comment type="caution">
    <text evidence="1">The sequence shown here is derived from an EMBL/GenBank/DDBJ whole genome shotgun (WGS) entry which is preliminary data.</text>
</comment>
<dbReference type="EMBL" id="CAJVPT010003902">
    <property type="protein sequence ID" value="CAG8501853.1"/>
    <property type="molecule type" value="Genomic_DNA"/>
</dbReference>